<proteinExistence type="predicted"/>
<evidence type="ECO:0000313" key="3">
    <source>
        <dbReference type="Proteomes" id="UP001556653"/>
    </source>
</evidence>
<sequence>MPKVIGARPVDRWENEVLKALIHQLSEDWVVLPSVKWTLEKNGYVRDGEADFVVLVPESGMIVVEVKGSKEFKVLDDGTWSRRNSDGSWTQLKESPPEQATRNMHDLVGCLRERFGCTDFPGRYGYLVVYPQGEALSLPTMFDESTIATWRHMNQIASRLRRTLDRRDKPGRGNLFSKQVIESIVDHLKDRSFQIQKVDTEEDVDTDFGKIKQLTRQQFASLKGLFELPNVAVIGPAGSGKTVLGIWRLKALIDEGQRALYVCFNRALAEALQWTNPDHAEYIFHIDKLFLSFFPDAKQKLGNSEFHRETLPGMVIDKAGELAKYDAILIDEGQDFSEDQIIALHDLLAPKGRWAFLADWRQDLYSAGESAPIGAEVIFYLHYNCRNTIKINQATNTYLNTKIDSMPGMPEGTSPIVEYTKDQGKRAWELARQWSGSGGVAILSPFKYENSVMKGQKVGHGLRLSTDIRDLGKEGTVYFSTIKSFKGIEAASIIVVELTIPGQNRAFTDEDLYVACTRATSRLALISSRKEVAKHYGC</sequence>
<dbReference type="EMBL" id="JBAKFJ010000001">
    <property type="protein sequence ID" value="MEX0386026.1"/>
    <property type="molecule type" value="Genomic_DNA"/>
</dbReference>
<feature type="domain" description="NERD" evidence="1">
    <location>
        <begin position="12"/>
        <end position="111"/>
    </location>
</feature>
<organism evidence="2 3">
    <name type="scientific">Spiribacter onubensis</name>
    <dbReference type="NCBI Taxonomy" id="3122420"/>
    <lineage>
        <taxon>Bacteria</taxon>
        <taxon>Pseudomonadati</taxon>
        <taxon>Pseudomonadota</taxon>
        <taxon>Gammaproteobacteria</taxon>
        <taxon>Chromatiales</taxon>
        <taxon>Ectothiorhodospiraceae</taxon>
        <taxon>Spiribacter</taxon>
    </lineage>
</organism>
<name>A0ABV3S7C1_9GAMM</name>
<comment type="caution">
    <text evidence="2">The sequence shown here is derived from an EMBL/GenBank/DDBJ whole genome shotgun (WGS) entry which is preliminary data.</text>
</comment>
<dbReference type="InterPro" id="IPR027417">
    <property type="entry name" value="P-loop_NTPase"/>
</dbReference>
<dbReference type="InterPro" id="IPR011528">
    <property type="entry name" value="NERD"/>
</dbReference>
<dbReference type="RefSeq" id="WP_367966508.1">
    <property type="nucleotide sequence ID" value="NZ_JBAKFJ010000001.1"/>
</dbReference>
<gene>
    <name evidence="2" type="ORF">V6X64_03320</name>
</gene>
<protein>
    <submittedName>
        <fullName evidence="2">NERD domain-containing protein</fullName>
    </submittedName>
</protein>
<reference evidence="2 3" key="1">
    <citation type="submission" date="2024-02" db="EMBL/GenBank/DDBJ databases">
        <title>New especies of Spiribacter isolated from saline water.</title>
        <authorList>
            <person name="Leon M.J."/>
            <person name="De La Haba R."/>
            <person name="Sanchez-Porro C."/>
            <person name="Ventosa A."/>
        </authorList>
    </citation>
    <scope>NUCLEOTIDE SEQUENCE [LARGE SCALE GENOMIC DNA]</scope>
    <source>
        <strain evidence="3">ag22IC4-227</strain>
    </source>
</reference>
<dbReference type="Proteomes" id="UP001556653">
    <property type="component" value="Unassembled WGS sequence"/>
</dbReference>
<accession>A0ABV3S7C1</accession>
<dbReference type="Gene3D" id="3.40.50.300">
    <property type="entry name" value="P-loop containing nucleotide triphosphate hydrolases"/>
    <property type="match status" value="2"/>
</dbReference>
<dbReference type="Pfam" id="PF08378">
    <property type="entry name" value="NERD"/>
    <property type="match status" value="1"/>
</dbReference>
<evidence type="ECO:0000259" key="1">
    <source>
        <dbReference type="Pfam" id="PF08378"/>
    </source>
</evidence>
<dbReference type="SUPFAM" id="SSF52540">
    <property type="entry name" value="P-loop containing nucleoside triphosphate hydrolases"/>
    <property type="match status" value="1"/>
</dbReference>
<evidence type="ECO:0000313" key="2">
    <source>
        <dbReference type="EMBL" id="MEX0386026.1"/>
    </source>
</evidence>
<keyword evidence="3" id="KW-1185">Reference proteome</keyword>